<dbReference type="GeneID" id="113465121"/>
<comment type="subcellular location">
    <subcellularLocation>
        <location evidence="1 5 6">Nucleus</location>
    </subcellularLocation>
</comment>
<dbReference type="PANTHER" id="PTHR45664:SF18">
    <property type="entry name" value="HOMEOBOX PROTEIN HOX3"/>
    <property type="match status" value="1"/>
</dbReference>
<keyword evidence="2 5" id="KW-0238">DNA-binding</keyword>
<dbReference type="InterPro" id="IPR009057">
    <property type="entry name" value="Homeodomain-like_sf"/>
</dbReference>
<name>A0AAJ7WFT7_9HYME</name>
<evidence type="ECO:0000256" key="3">
    <source>
        <dbReference type="ARBA" id="ARBA00023155"/>
    </source>
</evidence>
<evidence type="ECO:0000259" key="8">
    <source>
        <dbReference type="PROSITE" id="PS50071"/>
    </source>
</evidence>
<evidence type="ECO:0000256" key="7">
    <source>
        <dbReference type="SAM" id="MobiDB-lite"/>
    </source>
</evidence>
<feature type="region of interest" description="Disordered" evidence="7">
    <location>
        <begin position="67"/>
        <end position="100"/>
    </location>
</feature>
<evidence type="ECO:0000256" key="6">
    <source>
        <dbReference type="RuleBase" id="RU000682"/>
    </source>
</evidence>
<dbReference type="SUPFAM" id="SSF46689">
    <property type="entry name" value="Homeodomain-like"/>
    <property type="match status" value="1"/>
</dbReference>
<dbReference type="InterPro" id="IPR001356">
    <property type="entry name" value="HD"/>
</dbReference>
<reference evidence="10" key="1">
    <citation type="submission" date="2025-08" db="UniProtKB">
        <authorList>
            <consortium name="RefSeq"/>
        </authorList>
    </citation>
    <scope>IDENTIFICATION</scope>
    <source>
        <tissue evidence="10">Whole body</tissue>
    </source>
</reference>
<evidence type="ECO:0000256" key="5">
    <source>
        <dbReference type="PROSITE-ProRule" id="PRU00108"/>
    </source>
</evidence>
<dbReference type="PANTHER" id="PTHR45664">
    <property type="entry name" value="PROTEIN ZERKNUELLT 1-RELATED"/>
    <property type="match status" value="1"/>
</dbReference>
<evidence type="ECO:0000313" key="9">
    <source>
        <dbReference type="Proteomes" id="UP000694925"/>
    </source>
</evidence>
<dbReference type="CDD" id="cd00086">
    <property type="entry name" value="homeodomain"/>
    <property type="match status" value="1"/>
</dbReference>
<evidence type="ECO:0000256" key="1">
    <source>
        <dbReference type="ARBA" id="ARBA00004123"/>
    </source>
</evidence>
<dbReference type="GO" id="GO:0005634">
    <property type="term" value="C:nucleus"/>
    <property type="evidence" value="ECO:0007669"/>
    <property type="project" value="UniProtKB-SubCell"/>
</dbReference>
<evidence type="ECO:0000313" key="10">
    <source>
        <dbReference type="RefSeq" id="XP_026674607.1"/>
    </source>
</evidence>
<dbReference type="Gene3D" id="1.10.10.60">
    <property type="entry name" value="Homeodomain-like"/>
    <property type="match status" value="1"/>
</dbReference>
<dbReference type="PRINTS" id="PR00024">
    <property type="entry name" value="HOMEOBOX"/>
</dbReference>
<dbReference type="AlphaFoldDB" id="A0AAJ7WFT7"/>
<accession>A0AAJ7WFT7</accession>
<dbReference type="SMART" id="SM00389">
    <property type="entry name" value="HOX"/>
    <property type="match status" value="1"/>
</dbReference>
<dbReference type="Pfam" id="PF00046">
    <property type="entry name" value="Homeodomain"/>
    <property type="match status" value="1"/>
</dbReference>
<feature type="compositionally biased region" description="Polar residues" evidence="7">
    <location>
        <begin position="67"/>
        <end position="79"/>
    </location>
</feature>
<organism evidence="9 10">
    <name type="scientific">Ceratina calcarata</name>
    <dbReference type="NCBI Taxonomy" id="156304"/>
    <lineage>
        <taxon>Eukaryota</taxon>
        <taxon>Metazoa</taxon>
        <taxon>Ecdysozoa</taxon>
        <taxon>Arthropoda</taxon>
        <taxon>Hexapoda</taxon>
        <taxon>Insecta</taxon>
        <taxon>Pterygota</taxon>
        <taxon>Neoptera</taxon>
        <taxon>Endopterygota</taxon>
        <taxon>Hymenoptera</taxon>
        <taxon>Apocrita</taxon>
        <taxon>Aculeata</taxon>
        <taxon>Apoidea</taxon>
        <taxon>Anthophila</taxon>
        <taxon>Apidae</taxon>
        <taxon>Ceratina</taxon>
        <taxon>Zadontomerus</taxon>
    </lineage>
</organism>
<dbReference type="GO" id="GO:0000981">
    <property type="term" value="F:DNA-binding transcription factor activity, RNA polymerase II-specific"/>
    <property type="evidence" value="ECO:0007669"/>
    <property type="project" value="TreeGrafter"/>
</dbReference>
<keyword evidence="4 5" id="KW-0539">Nucleus</keyword>
<keyword evidence="9" id="KW-1185">Reference proteome</keyword>
<evidence type="ECO:0000256" key="2">
    <source>
        <dbReference type="ARBA" id="ARBA00023125"/>
    </source>
</evidence>
<gene>
    <name evidence="10" type="primary">LOC113465121</name>
</gene>
<feature type="compositionally biased region" description="Polar residues" evidence="7">
    <location>
        <begin position="88"/>
        <end position="100"/>
    </location>
</feature>
<dbReference type="InterPro" id="IPR020479">
    <property type="entry name" value="HD_metazoa"/>
</dbReference>
<sequence length="379" mass="43158">MTLTELTKYLDSHLPEDNRASANSLSLSSVSANSSLSSCSNWSECQQQQQQQDYSWNDEKWIPNGEQVGSVSGGKISQQKIRKGRQAKMTTQNDQGSMGNTKVKRTRTAYSNFQLIELEKEFASTRYLCRPRRIQMTMTLNLTERQIKIWFQNRRMKMKKEQMQASNICNKNIKKKEETVISSSPEENCSVSTTNTFRNQNSNNIPYSYGYANNIQNASQTIASNGSSVDQYGGQNYYVNSLSATDPIQQNYLGMPMMQGACSQYQGHMQTVNNHYTQQQYHYPQFVYQSYNVPYEQQWNGSYASHQPAQMNTENNAQDNSELIAELNTLKNENACEPQSSSQSSPQSMPHSMHSTLNEIMNSVIALNFPDISSEYTNL</sequence>
<dbReference type="Proteomes" id="UP000694925">
    <property type="component" value="Unplaced"/>
</dbReference>
<protein>
    <submittedName>
        <fullName evidence="10">Protein zerknuellt 2</fullName>
    </submittedName>
</protein>
<keyword evidence="3 5" id="KW-0371">Homeobox</keyword>
<evidence type="ECO:0000256" key="4">
    <source>
        <dbReference type="ARBA" id="ARBA00023242"/>
    </source>
</evidence>
<feature type="DNA-binding region" description="Homeobox" evidence="5">
    <location>
        <begin position="103"/>
        <end position="162"/>
    </location>
</feature>
<dbReference type="GO" id="GO:0000978">
    <property type="term" value="F:RNA polymerase II cis-regulatory region sequence-specific DNA binding"/>
    <property type="evidence" value="ECO:0007669"/>
    <property type="project" value="TreeGrafter"/>
</dbReference>
<dbReference type="KEGG" id="ccal:113465121"/>
<feature type="domain" description="Homeobox" evidence="8">
    <location>
        <begin position="101"/>
        <end position="161"/>
    </location>
</feature>
<proteinExistence type="predicted"/>
<dbReference type="PROSITE" id="PS50071">
    <property type="entry name" value="HOMEOBOX_2"/>
    <property type="match status" value="1"/>
</dbReference>
<dbReference type="RefSeq" id="XP_026674607.1">
    <property type="nucleotide sequence ID" value="XM_026818806.1"/>
</dbReference>